<keyword evidence="2" id="KW-0472">Membrane</keyword>
<feature type="transmembrane region" description="Helical" evidence="2">
    <location>
        <begin position="95"/>
        <end position="116"/>
    </location>
</feature>
<feature type="transmembrane region" description="Helical" evidence="2">
    <location>
        <begin position="55"/>
        <end position="74"/>
    </location>
</feature>
<keyword evidence="2" id="KW-1133">Transmembrane helix</keyword>
<dbReference type="RefSeq" id="WP_233697736.1">
    <property type="nucleotide sequence ID" value="NZ_JAJNBZ010000015.1"/>
</dbReference>
<dbReference type="Proteomes" id="UP001199916">
    <property type="component" value="Unassembled WGS sequence"/>
</dbReference>
<dbReference type="Pfam" id="PF04143">
    <property type="entry name" value="Sulf_transp"/>
    <property type="match status" value="1"/>
</dbReference>
<accession>A0ABS8YGU9</accession>
<organism evidence="3 4">
    <name type="scientific">Paenibacillus profundus</name>
    <dbReference type="NCBI Taxonomy" id="1173085"/>
    <lineage>
        <taxon>Bacteria</taxon>
        <taxon>Bacillati</taxon>
        <taxon>Bacillota</taxon>
        <taxon>Bacilli</taxon>
        <taxon>Bacillales</taxon>
        <taxon>Paenibacillaceae</taxon>
        <taxon>Paenibacillus</taxon>
    </lineage>
</organism>
<dbReference type="InterPro" id="IPR007272">
    <property type="entry name" value="Sulf_transp_TsuA/YedE"/>
</dbReference>
<name>A0ABS8YGU9_9BACL</name>
<evidence type="ECO:0000313" key="4">
    <source>
        <dbReference type="Proteomes" id="UP001199916"/>
    </source>
</evidence>
<gene>
    <name evidence="3" type="ORF">LQV63_18020</name>
</gene>
<evidence type="ECO:0000256" key="1">
    <source>
        <dbReference type="SAM" id="MobiDB-lite"/>
    </source>
</evidence>
<feature type="transmembrane region" description="Helical" evidence="2">
    <location>
        <begin position="31"/>
        <end position="49"/>
    </location>
</feature>
<dbReference type="EMBL" id="JAJNBZ010000015">
    <property type="protein sequence ID" value="MCE5171200.1"/>
    <property type="molecule type" value="Genomic_DNA"/>
</dbReference>
<feature type="transmembrane region" description="Helical" evidence="2">
    <location>
        <begin position="128"/>
        <end position="149"/>
    </location>
</feature>
<keyword evidence="4" id="KW-1185">Reference proteome</keyword>
<evidence type="ECO:0000256" key="2">
    <source>
        <dbReference type="SAM" id="Phobius"/>
    </source>
</evidence>
<evidence type="ECO:0000313" key="3">
    <source>
        <dbReference type="EMBL" id="MCE5171200.1"/>
    </source>
</evidence>
<feature type="transmembrane region" description="Helical" evidence="2">
    <location>
        <begin position="201"/>
        <end position="222"/>
    </location>
</feature>
<feature type="region of interest" description="Disordered" evidence="1">
    <location>
        <begin position="1"/>
        <end position="26"/>
    </location>
</feature>
<feature type="compositionally biased region" description="Low complexity" evidence="1">
    <location>
        <begin position="1"/>
        <end position="18"/>
    </location>
</feature>
<proteinExistence type="predicted"/>
<feature type="transmembrane region" description="Helical" evidence="2">
    <location>
        <begin position="161"/>
        <end position="179"/>
    </location>
</feature>
<sequence>MAKIAASTATDATPSARTGARPQKKRKKSQIPYAAIALVMIVIAGILFARKSDNLSISWIFGIAFGFVLQKTRFCFTASLRDPVLTGSTSISKAVIIAFAIATAGFAAIQYSASLADPANIPGNVHPAGIHIMIGATLFGIGMVIAGGCASGTLMRMGEGFTMQWITIIGFVAGSVWGIRDYTFWDSNFFQKSPTIWLPDYLGWGGAVFLQLLVLGLLYWAADSFSKRKLGS</sequence>
<reference evidence="3 4" key="1">
    <citation type="submission" date="2021-11" db="EMBL/GenBank/DDBJ databases">
        <title>Draft genome sequence of Paenibacillus profundus YoMME, a new Gram-positive bacteria with exoelectrogenic properties.</title>
        <authorList>
            <person name="Hubenova Y."/>
            <person name="Hubenova E."/>
            <person name="Manasiev Y."/>
            <person name="Peykov S."/>
            <person name="Mitov M."/>
        </authorList>
    </citation>
    <scope>NUCLEOTIDE SEQUENCE [LARGE SCALE GENOMIC DNA]</scope>
    <source>
        <strain evidence="3 4">YoMME</strain>
    </source>
</reference>
<protein>
    <submittedName>
        <fullName evidence="3">YeeE/YedE family protein</fullName>
    </submittedName>
</protein>
<keyword evidence="2" id="KW-0812">Transmembrane</keyword>
<comment type="caution">
    <text evidence="3">The sequence shown here is derived from an EMBL/GenBank/DDBJ whole genome shotgun (WGS) entry which is preliminary data.</text>
</comment>